<evidence type="ECO:0000313" key="2">
    <source>
        <dbReference type="Proteomes" id="UP001283361"/>
    </source>
</evidence>
<sequence length="187" mass="20918">MVLHQISKMFSEPSPSSTTDTPSALTSACNTAEEENRVEWEQKITPGQTVGHRLTKSVARLFARADSSTLQVGQIWNWMVPSGEWTRNVWPDIVKTEVKPDQRRIPTVKPQSVCGLKGKFDGETRCFAEVLIADLLSARSGGDFGIDHSPFYNFETSSNHTEPDKNTTSRDWFSTRLAVEGLFNVKV</sequence>
<organism evidence="1 2">
    <name type="scientific">Elysia crispata</name>
    <name type="common">lettuce slug</name>
    <dbReference type="NCBI Taxonomy" id="231223"/>
    <lineage>
        <taxon>Eukaryota</taxon>
        <taxon>Metazoa</taxon>
        <taxon>Spiralia</taxon>
        <taxon>Lophotrochozoa</taxon>
        <taxon>Mollusca</taxon>
        <taxon>Gastropoda</taxon>
        <taxon>Heterobranchia</taxon>
        <taxon>Euthyneura</taxon>
        <taxon>Panpulmonata</taxon>
        <taxon>Sacoglossa</taxon>
        <taxon>Placobranchoidea</taxon>
        <taxon>Plakobranchidae</taxon>
        <taxon>Elysia</taxon>
    </lineage>
</organism>
<accession>A0AAE1CLU8</accession>
<comment type="caution">
    <text evidence="1">The sequence shown here is derived from an EMBL/GenBank/DDBJ whole genome shotgun (WGS) entry which is preliminary data.</text>
</comment>
<keyword evidence="2" id="KW-1185">Reference proteome</keyword>
<proteinExistence type="predicted"/>
<name>A0AAE1CLU8_9GAST</name>
<protein>
    <submittedName>
        <fullName evidence="1">Uncharacterized protein</fullName>
    </submittedName>
</protein>
<evidence type="ECO:0000313" key="1">
    <source>
        <dbReference type="EMBL" id="KAK3711769.1"/>
    </source>
</evidence>
<dbReference type="Proteomes" id="UP001283361">
    <property type="component" value="Unassembled WGS sequence"/>
</dbReference>
<reference evidence="1" key="1">
    <citation type="journal article" date="2023" name="G3 (Bethesda)">
        <title>A reference genome for the long-term kleptoplast-retaining sea slug Elysia crispata morphotype clarki.</title>
        <authorList>
            <person name="Eastman K.E."/>
            <person name="Pendleton A.L."/>
            <person name="Shaikh M.A."/>
            <person name="Suttiyut T."/>
            <person name="Ogas R."/>
            <person name="Tomko P."/>
            <person name="Gavelis G."/>
            <person name="Widhalm J.R."/>
            <person name="Wisecaver J.H."/>
        </authorList>
    </citation>
    <scope>NUCLEOTIDE SEQUENCE</scope>
    <source>
        <strain evidence="1">ECLA1</strain>
    </source>
</reference>
<dbReference type="EMBL" id="JAWDGP010007596">
    <property type="protein sequence ID" value="KAK3711769.1"/>
    <property type="molecule type" value="Genomic_DNA"/>
</dbReference>
<gene>
    <name evidence="1" type="ORF">RRG08_036975</name>
</gene>
<dbReference type="AlphaFoldDB" id="A0AAE1CLU8"/>